<dbReference type="Gene3D" id="2.60.40.10">
    <property type="entry name" value="Immunoglobulins"/>
    <property type="match status" value="1"/>
</dbReference>
<gene>
    <name evidence="3" type="ORF">A2946_00230</name>
</gene>
<dbReference type="AlphaFoldDB" id="A0A1G2CMQ0"/>
<feature type="region of interest" description="Disordered" evidence="1">
    <location>
        <begin position="235"/>
        <end position="274"/>
    </location>
</feature>
<dbReference type="InterPro" id="IPR002477">
    <property type="entry name" value="Peptidoglycan-bd-like"/>
</dbReference>
<dbReference type="EMBL" id="MHLB01000005">
    <property type="protein sequence ID" value="OGZ02655.1"/>
    <property type="molecule type" value="Genomic_DNA"/>
</dbReference>
<dbReference type="SUPFAM" id="SSF49265">
    <property type="entry name" value="Fibronectin type III"/>
    <property type="match status" value="1"/>
</dbReference>
<protein>
    <recommendedName>
        <fullName evidence="2">Fibronectin type-III domain-containing protein</fullName>
    </recommendedName>
</protein>
<organism evidence="3 4">
    <name type="scientific">Candidatus Liptonbacteria bacterium RIFCSPLOWO2_01_FULL_53_13</name>
    <dbReference type="NCBI Taxonomy" id="1798651"/>
    <lineage>
        <taxon>Bacteria</taxon>
        <taxon>Candidatus Liptoniibacteriota</taxon>
    </lineage>
</organism>
<dbReference type="Pfam" id="PF01471">
    <property type="entry name" value="PG_binding_1"/>
    <property type="match status" value="1"/>
</dbReference>
<dbReference type="SUPFAM" id="SSF47090">
    <property type="entry name" value="PGBD-like"/>
    <property type="match status" value="1"/>
</dbReference>
<dbReference type="PROSITE" id="PS50853">
    <property type="entry name" value="FN3"/>
    <property type="match status" value="1"/>
</dbReference>
<dbReference type="InterPro" id="IPR036366">
    <property type="entry name" value="PGBDSf"/>
</dbReference>
<dbReference type="InterPro" id="IPR013783">
    <property type="entry name" value="Ig-like_fold"/>
</dbReference>
<evidence type="ECO:0000313" key="3">
    <source>
        <dbReference type="EMBL" id="OGZ02655.1"/>
    </source>
</evidence>
<dbReference type="InterPro" id="IPR036116">
    <property type="entry name" value="FN3_sf"/>
</dbReference>
<dbReference type="Gene3D" id="1.10.101.10">
    <property type="entry name" value="PGBD-like superfamily/PGBD"/>
    <property type="match status" value="1"/>
</dbReference>
<evidence type="ECO:0000256" key="1">
    <source>
        <dbReference type="SAM" id="MobiDB-lite"/>
    </source>
</evidence>
<name>A0A1G2CMQ0_9BACT</name>
<dbReference type="Proteomes" id="UP000178348">
    <property type="component" value="Unassembled WGS sequence"/>
</dbReference>
<dbReference type="InterPro" id="IPR036365">
    <property type="entry name" value="PGBD-like_sf"/>
</dbReference>
<reference evidence="3 4" key="1">
    <citation type="journal article" date="2016" name="Nat. Commun.">
        <title>Thousands of microbial genomes shed light on interconnected biogeochemical processes in an aquifer system.</title>
        <authorList>
            <person name="Anantharaman K."/>
            <person name="Brown C.T."/>
            <person name="Hug L.A."/>
            <person name="Sharon I."/>
            <person name="Castelle C.J."/>
            <person name="Probst A.J."/>
            <person name="Thomas B.C."/>
            <person name="Singh A."/>
            <person name="Wilkins M.J."/>
            <person name="Karaoz U."/>
            <person name="Brodie E.L."/>
            <person name="Williams K.H."/>
            <person name="Hubbard S.S."/>
            <person name="Banfield J.F."/>
        </authorList>
    </citation>
    <scope>NUCLEOTIDE SEQUENCE [LARGE SCALE GENOMIC DNA]</scope>
</reference>
<feature type="region of interest" description="Disordered" evidence="1">
    <location>
        <begin position="188"/>
        <end position="209"/>
    </location>
</feature>
<accession>A0A1G2CMQ0</accession>
<sequence>MTTGTHSLVKTGSGAVSADYLSVQHSIATPTRTWFAGSNSTNNQGTATAGSGWYFTPVPPSDTTGVSATITNRNIIISWTAPTTYIGGTSLADLATFSVYRDTDSSGSFTTQVGSQISSSTLSFTDPDPTIGTTLYYEVTSVNASGTESFKSSATTGVLLAESTVSAGGGGGTYAPASFVYESTALASAPAPTQPAPAPEPTPTPTSENLAPLYARISELQAQVALLMSGIASQASSPVPSAPSTGSGQASSQPPSSGTPTGTAGPAASTPSSVPVSSYFFPRTLRIADEGEDVKQLQIYLNTHGFLIAPDGPGSLDNETTIYGALTYDAISRFQEAYANELLVPLGLTKGYGYFGPLTRRYVNGG</sequence>
<feature type="domain" description="Fibronectin type-III" evidence="2">
    <location>
        <begin position="59"/>
        <end position="163"/>
    </location>
</feature>
<dbReference type="InterPro" id="IPR003961">
    <property type="entry name" value="FN3_dom"/>
</dbReference>
<proteinExistence type="predicted"/>
<evidence type="ECO:0000259" key="2">
    <source>
        <dbReference type="PROSITE" id="PS50853"/>
    </source>
</evidence>
<feature type="compositionally biased region" description="Pro residues" evidence="1">
    <location>
        <begin position="192"/>
        <end position="204"/>
    </location>
</feature>
<evidence type="ECO:0000313" key="4">
    <source>
        <dbReference type="Proteomes" id="UP000178348"/>
    </source>
</evidence>
<comment type="caution">
    <text evidence="3">The sequence shown here is derived from an EMBL/GenBank/DDBJ whole genome shotgun (WGS) entry which is preliminary data.</text>
</comment>